<accession>A0AAE0CZH9</accession>
<sequence>MLQGHFFPLQNFSIASLRGALTMTFVPATAEPVDVSSVAIVVIEKRWTRDHQSLGIGPDCLASGASSDSRPKGHPCVNSSAHLAWNHEETEPLLAIRRHHHHHLIASPPGLTSGNAYQTAGLPCTCEGVVSSSSKLDFRECTIRAPIASG</sequence>
<dbReference type="AlphaFoldDB" id="A0AAE0CZH9"/>
<comment type="caution">
    <text evidence="1">The sequence shown here is derived from an EMBL/GenBank/DDBJ whole genome shotgun (WGS) entry which is preliminary data.</text>
</comment>
<dbReference type="Proteomes" id="UP001281614">
    <property type="component" value="Unassembled WGS sequence"/>
</dbReference>
<gene>
    <name evidence="1" type="ORF">CKAH01_09120</name>
</gene>
<proteinExistence type="predicted"/>
<evidence type="ECO:0000313" key="2">
    <source>
        <dbReference type="Proteomes" id="UP001281614"/>
    </source>
</evidence>
<evidence type="ECO:0000313" key="1">
    <source>
        <dbReference type="EMBL" id="KAK2731244.1"/>
    </source>
</evidence>
<keyword evidence="2" id="KW-1185">Reference proteome</keyword>
<reference evidence="1" key="1">
    <citation type="submission" date="2023-02" db="EMBL/GenBank/DDBJ databases">
        <title>Colletotrichum kahawae CIFC_Que2 genome sequencing and assembly.</title>
        <authorList>
            <person name="Baroncelli R."/>
        </authorList>
    </citation>
    <scope>NUCLEOTIDE SEQUENCE</scope>
    <source>
        <strain evidence="1">CIFC_Que2</strain>
    </source>
</reference>
<organism evidence="1 2">
    <name type="scientific">Colletotrichum kahawae</name>
    <name type="common">Coffee berry disease fungus</name>
    <dbReference type="NCBI Taxonomy" id="34407"/>
    <lineage>
        <taxon>Eukaryota</taxon>
        <taxon>Fungi</taxon>
        <taxon>Dikarya</taxon>
        <taxon>Ascomycota</taxon>
        <taxon>Pezizomycotina</taxon>
        <taxon>Sordariomycetes</taxon>
        <taxon>Hypocreomycetidae</taxon>
        <taxon>Glomerellales</taxon>
        <taxon>Glomerellaceae</taxon>
        <taxon>Colletotrichum</taxon>
        <taxon>Colletotrichum gloeosporioides species complex</taxon>
    </lineage>
</organism>
<name>A0AAE0CZH9_COLKA</name>
<protein>
    <submittedName>
        <fullName evidence="1">Uncharacterized protein</fullName>
    </submittedName>
</protein>
<dbReference type="EMBL" id="VYYT01000599">
    <property type="protein sequence ID" value="KAK2731244.1"/>
    <property type="molecule type" value="Genomic_DNA"/>
</dbReference>